<proteinExistence type="inferred from homology"/>
<dbReference type="Gene3D" id="1.10.287.70">
    <property type="match status" value="1"/>
</dbReference>
<evidence type="ECO:0000256" key="2">
    <source>
        <dbReference type="ARBA" id="ARBA00010581"/>
    </source>
</evidence>
<dbReference type="InterPro" id="IPR024791">
    <property type="entry name" value="Cyt_c/ubiquinol_Oxase_su3"/>
</dbReference>
<keyword evidence="7 9" id="KW-0472">Membrane</keyword>
<evidence type="ECO:0000256" key="8">
    <source>
        <dbReference type="RuleBase" id="RU003375"/>
    </source>
</evidence>
<keyword evidence="4 8" id="KW-0812">Transmembrane</keyword>
<dbReference type="SUPFAM" id="SSF81452">
    <property type="entry name" value="Cytochrome c oxidase subunit III-like"/>
    <property type="match status" value="1"/>
</dbReference>
<comment type="similarity">
    <text evidence="2 8">Belongs to the cytochrome c oxidase subunit 3 family.</text>
</comment>
<dbReference type="GO" id="GO:0031090">
    <property type="term" value="C:organelle membrane"/>
    <property type="evidence" value="ECO:0007669"/>
    <property type="project" value="UniProtKB-ARBA"/>
</dbReference>
<dbReference type="InterPro" id="IPR033945">
    <property type="entry name" value="Cyt_c_oxase_su3_dom"/>
</dbReference>
<evidence type="ECO:0000256" key="5">
    <source>
        <dbReference type="ARBA" id="ARBA00022967"/>
    </source>
</evidence>
<accession>A0A140GYQ1</accession>
<name>A0A140GYQ1_9EUKA</name>
<dbReference type="FunFam" id="1.10.287.70:FF:000082">
    <property type="entry name" value="Cytochrome c oxidase subunit 3"/>
    <property type="match status" value="1"/>
</dbReference>
<dbReference type="AlphaFoldDB" id="A0A140GYQ1"/>
<dbReference type="GO" id="GO:0006123">
    <property type="term" value="P:mitochondrial electron transport, cytochrome c to oxygen"/>
    <property type="evidence" value="ECO:0007669"/>
    <property type="project" value="UniProtKB-ARBA"/>
</dbReference>
<dbReference type="GO" id="GO:0004129">
    <property type="term" value="F:cytochrome-c oxidase activity"/>
    <property type="evidence" value="ECO:0007669"/>
    <property type="project" value="InterPro"/>
</dbReference>
<dbReference type="GeneID" id="27074307"/>
<protein>
    <recommendedName>
        <fullName evidence="3 8">Cytochrome c oxidase subunit 3</fullName>
    </recommendedName>
</protein>
<feature type="domain" description="Heme-copper oxidase subunit III family profile" evidence="10">
    <location>
        <begin position="21"/>
        <end position="280"/>
    </location>
</feature>
<keyword evidence="6 9" id="KW-1133">Transmembrane helix</keyword>
<evidence type="ECO:0000256" key="6">
    <source>
        <dbReference type="ARBA" id="ARBA00022989"/>
    </source>
</evidence>
<evidence type="ECO:0000256" key="3">
    <source>
        <dbReference type="ARBA" id="ARBA00015944"/>
    </source>
</evidence>
<dbReference type="GO" id="GO:0031967">
    <property type="term" value="C:organelle envelope"/>
    <property type="evidence" value="ECO:0007669"/>
    <property type="project" value="UniProtKB-ARBA"/>
</dbReference>
<dbReference type="CDD" id="cd01665">
    <property type="entry name" value="Cyt_c_Oxidase_III"/>
    <property type="match status" value="1"/>
</dbReference>
<dbReference type="GO" id="GO:0005739">
    <property type="term" value="C:mitochondrion"/>
    <property type="evidence" value="ECO:0007669"/>
    <property type="project" value="TreeGrafter"/>
</dbReference>
<dbReference type="GO" id="GO:0045277">
    <property type="term" value="C:respiratory chain complex IV"/>
    <property type="evidence" value="ECO:0007669"/>
    <property type="project" value="UniProtKB-ARBA"/>
</dbReference>
<feature type="transmembrane region" description="Helical" evidence="9">
    <location>
        <begin position="102"/>
        <end position="130"/>
    </location>
</feature>
<sequence length="280" mass="31829">MRFPKALLGSATRGSLIDKTTEHPFHLVDSSPWPLFTSVAAMAFLLGNVMYFHAWVWGGYVLAGGLAYLVYCLSCWWRDVVVEATFEGRHTRRVQAGIRMGMALFIASEVMFFFAFFWSFFYYSVAPVIWIGGVWPPLGIEAPSPWRIPFLNTLILVFSGISLTWAHYAILARQRLESLNSLLITIAAGILFLGLQLFEYVEAPFTISSSVYGSIFFLTTGFHGFHVLVGLIFIIVCTLRQSAYHFTSNHHVGFEAASWYWHFVDVVWIGLFISIYWWGS</sequence>
<feature type="transmembrane region" description="Helical" evidence="9">
    <location>
        <begin position="178"/>
        <end position="198"/>
    </location>
</feature>
<feature type="transmembrane region" description="Helical" evidence="9">
    <location>
        <begin position="259"/>
        <end position="279"/>
    </location>
</feature>
<evidence type="ECO:0000256" key="4">
    <source>
        <dbReference type="ARBA" id="ARBA00022692"/>
    </source>
</evidence>
<evidence type="ECO:0000256" key="7">
    <source>
        <dbReference type="ARBA" id="ARBA00023136"/>
    </source>
</evidence>
<gene>
    <name evidence="11" type="primary">cox3</name>
    <name evidence="11" type="ORF">AN617_11</name>
</gene>
<dbReference type="EMBL" id="KT806043">
    <property type="protein sequence ID" value="AMN87073.1"/>
    <property type="molecule type" value="Genomic_DNA"/>
</dbReference>
<dbReference type="InterPro" id="IPR000298">
    <property type="entry name" value="Cyt_c_oxidase-like_su3"/>
</dbReference>
<keyword evidence="8 11" id="KW-0496">Mitochondrion</keyword>
<comment type="function">
    <text evidence="8">Component of the cytochrome c oxidase, the last enzyme in the mitochondrial electron transport chain which drives oxidative phosphorylation. The respiratory chain contains 3 multisubunit complexes succinate dehydrogenase (complex II, CII), ubiquinol-cytochrome c oxidoreductase (cytochrome b-c1 complex, complex III, CIII) and cytochrome c oxidase (complex IV, CIV), that cooperate to transfer electrons derived from NADH and succinate to molecular oxygen, creating an electrochemical gradient over the inner membrane that drives transmembrane transport and the ATP synthase. Cytochrome c oxidase is the component of the respiratory chain that catalyzes the reduction of oxygen to water. Electrons originating from reduced cytochrome c in the intermembrane space (IMS) are transferred via the dinuclear copper A center (CU(A)) of subunit 2 and heme A of subunit 1 to the active site in subunit 1, a binuclear center (BNC) formed by heme A3 and copper B (CU(B)). The BNC reduces molecular oxygen to 2 water molecules using 4 electrons from cytochrome c in the IMS and 4 protons from the mitochondrial matrix.</text>
</comment>
<dbReference type="PROSITE" id="PS50253">
    <property type="entry name" value="COX3"/>
    <property type="match status" value="1"/>
</dbReference>
<dbReference type="RefSeq" id="YP_009239992.1">
    <property type="nucleotide sequence ID" value="NC_029731.1"/>
</dbReference>
<dbReference type="PANTHER" id="PTHR11403">
    <property type="entry name" value="CYTOCHROME C OXIDASE SUBUNIT III"/>
    <property type="match status" value="1"/>
</dbReference>
<dbReference type="Gene3D" id="1.20.120.80">
    <property type="entry name" value="Cytochrome c oxidase, subunit III, four-helix bundle"/>
    <property type="match status" value="1"/>
</dbReference>
<feature type="transmembrane region" description="Helical" evidence="9">
    <location>
        <begin position="60"/>
        <end position="81"/>
    </location>
</feature>
<dbReference type="InterPro" id="IPR035973">
    <property type="entry name" value="Cyt_c_oxidase_su3-like_sf"/>
</dbReference>
<reference evidence="11" key="1">
    <citation type="journal article" date="2016" name="Sci. Rep.">
        <title>Comparative genomics of mitochondria in chlorarachniophyte algae: endosymbiotic gene transfer and organellar genome dynamics.</title>
        <authorList>
            <person name="Tanifuji G."/>
            <person name="Archibald J.M."/>
            <person name="Hashimoto T."/>
        </authorList>
    </citation>
    <scope>NUCLEOTIDE SEQUENCE</scope>
    <source>
        <strain evidence="11">CCMP622</strain>
    </source>
</reference>
<evidence type="ECO:0000256" key="9">
    <source>
        <dbReference type="SAM" id="Phobius"/>
    </source>
</evidence>
<geneLocation type="mitochondrion" evidence="11"/>
<organism evidence="11">
    <name type="scientific">Lotharella oceanica</name>
    <dbReference type="NCBI Taxonomy" id="641309"/>
    <lineage>
        <taxon>Eukaryota</taxon>
        <taxon>Sar</taxon>
        <taxon>Rhizaria</taxon>
        <taxon>Cercozoa</taxon>
        <taxon>Chlorarachniophyceae</taxon>
        <taxon>Lotharella</taxon>
    </lineage>
</organism>
<dbReference type="InterPro" id="IPR013833">
    <property type="entry name" value="Cyt_c_oxidase_su3_a-hlx"/>
</dbReference>
<comment type="subcellular location">
    <subcellularLocation>
        <location evidence="1">Membrane</location>
        <topology evidence="1">Multi-pass membrane protein</topology>
    </subcellularLocation>
</comment>
<dbReference type="Pfam" id="PF00510">
    <property type="entry name" value="COX3"/>
    <property type="match status" value="1"/>
</dbReference>
<dbReference type="PANTHER" id="PTHR11403:SF7">
    <property type="entry name" value="CYTOCHROME C OXIDASE SUBUNIT 3"/>
    <property type="match status" value="1"/>
</dbReference>
<feature type="transmembrane region" description="Helical" evidence="9">
    <location>
        <begin position="210"/>
        <end position="239"/>
    </location>
</feature>
<keyword evidence="5" id="KW-1278">Translocase</keyword>
<evidence type="ECO:0000256" key="1">
    <source>
        <dbReference type="ARBA" id="ARBA00004141"/>
    </source>
</evidence>
<evidence type="ECO:0000259" key="10">
    <source>
        <dbReference type="PROSITE" id="PS50253"/>
    </source>
</evidence>
<evidence type="ECO:0000313" key="11">
    <source>
        <dbReference type="EMBL" id="AMN87073.1"/>
    </source>
</evidence>
<feature type="transmembrane region" description="Helical" evidence="9">
    <location>
        <begin position="150"/>
        <end position="171"/>
    </location>
</feature>
<dbReference type="FunFam" id="1.20.120.80:FF:000002">
    <property type="entry name" value="Cytochrome c oxidase subunit 3"/>
    <property type="match status" value="1"/>
</dbReference>